<evidence type="ECO:0000256" key="5">
    <source>
        <dbReference type="ARBA" id="ARBA00022496"/>
    </source>
</evidence>
<evidence type="ECO:0000259" key="14">
    <source>
        <dbReference type="Pfam" id="PF07715"/>
    </source>
</evidence>
<sequence length="741" mass="81693">MTLRTYRLPGQSRLSLLRAASSPYTLAAALSLTPAALLFSPHAALAAETGAGETDSAEVMLKPMTITGVNGAPPSVTEQSDSYTIGSTSTATRLELSPRETPQTTITVTQQQIEDFRLNNATDLLRAGGVNVQRVETDRTYYSVRGFDVSNFQIDGLGLPFTTSEQMGDIDTALYDHVEILKGANGLTASPGNPAATINFVRKRPTDELQASGAISYGSWQTRRAEIDVSGPMNEAGTLRGRVVAAGQDGDSYLDRYSLSKTVFSGIIEADLTDSSTATFGYSEQRNRPEGIMWGALSLYYTDGSKIDYSRSHSSSPDWTYWNTDDKQAFAELNTDWAGGWQSKASLSYREITSDAEQLVVIGVPDRQTGLGLTTYASKYDRIERQLLGDVYIKGPFDLFGRTHEVVAGTNWSRSTNRWTSYDDEIGTPLPPVFEYNGNFPRPAFDEGLTSSSDYVTYRRSFYTAAHLNATDKLKLVAGANYTQLDSSGFQLSDPHEYSRSKTTPYFGAVYDLNDNYSGYASYTEIFSPQYLVDASKNTLEPIEGNSVEGGIKGEWFHKRLNASVALFRTKQENTAEYAGFDSDAGFSFYAPVDTTSKGYELTLAGQLTPNWELSSGLTHLFSLEDTEGRKTRTYIPQNFAYLSTTYKVPQLDGLKIGGSVNWQSEIFREEGTTASGDQIVSRQGSYAVVNALASYDLDEHFNIALNVNNLLDRKYLTSLYWSQSYYAAPRNAMATLTWTY</sequence>
<keyword evidence="12" id="KW-0998">Cell outer membrane</keyword>
<evidence type="ECO:0000256" key="4">
    <source>
        <dbReference type="ARBA" id="ARBA00022452"/>
    </source>
</evidence>
<keyword evidence="6" id="KW-0812">Transmembrane</keyword>
<evidence type="ECO:0000256" key="11">
    <source>
        <dbReference type="ARBA" id="ARBA00023136"/>
    </source>
</evidence>
<dbReference type="PANTHER" id="PTHR32552:SF74">
    <property type="entry name" value="HYDROXAMATE SIDEROPHORE RECEPTOR FHUE"/>
    <property type="match status" value="1"/>
</dbReference>
<evidence type="ECO:0000256" key="8">
    <source>
        <dbReference type="ARBA" id="ARBA00023004"/>
    </source>
</evidence>
<keyword evidence="4" id="KW-1134">Transmembrane beta strand</keyword>
<evidence type="ECO:0000256" key="6">
    <source>
        <dbReference type="ARBA" id="ARBA00022692"/>
    </source>
</evidence>
<keyword evidence="3" id="KW-0813">Transport</keyword>
<dbReference type="CDD" id="cd01347">
    <property type="entry name" value="ligand_gated_channel"/>
    <property type="match status" value="1"/>
</dbReference>
<dbReference type="GO" id="GO:0015344">
    <property type="term" value="F:siderophore uptake transmembrane transporter activity"/>
    <property type="evidence" value="ECO:0007669"/>
    <property type="project" value="TreeGrafter"/>
</dbReference>
<evidence type="ECO:0000256" key="10">
    <source>
        <dbReference type="ARBA" id="ARBA00023077"/>
    </source>
</evidence>
<dbReference type="SUPFAM" id="SSF56935">
    <property type="entry name" value="Porins"/>
    <property type="match status" value="1"/>
</dbReference>
<dbReference type="GO" id="GO:0038023">
    <property type="term" value="F:signaling receptor activity"/>
    <property type="evidence" value="ECO:0007669"/>
    <property type="project" value="InterPro"/>
</dbReference>
<keyword evidence="10" id="KW-0798">TonB box</keyword>
<evidence type="ECO:0000256" key="2">
    <source>
        <dbReference type="ARBA" id="ARBA00009810"/>
    </source>
</evidence>
<dbReference type="Gene3D" id="2.40.170.20">
    <property type="entry name" value="TonB-dependent receptor, beta-barrel domain"/>
    <property type="match status" value="1"/>
</dbReference>
<gene>
    <name evidence="15" type="ORF">LCGC14_0211990</name>
</gene>
<keyword evidence="7" id="KW-0732">Signal</keyword>
<dbReference type="Pfam" id="PF00593">
    <property type="entry name" value="TonB_dep_Rec_b-barrel"/>
    <property type="match status" value="1"/>
</dbReference>
<dbReference type="InterPro" id="IPR000531">
    <property type="entry name" value="Beta-barrel_TonB"/>
</dbReference>
<dbReference type="InterPro" id="IPR037066">
    <property type="entry name" value="Plug_dom_sf"/>
</dbReference>
<keyword evidence="5" id="KW-0410">Iron transport</keyword>
<dbReference type="InterPro" id="IPR012910">
    <property type="entry name" value="Plug_dom"/>
</dbReference>
<evidence type="ECO:0000259" key="13">
    <source>
        <dbReference type="Pfam" id="PF00593"/>
    </source>
</evidence>
<dbReference type="AlphaFoldDB" id="A0A0F9X047"/>
<evidence type="ECO:0000256" key="12">
    <source>
        <dbReference type="ARBA" id="ARBA00023237"/>
    </source>
</evidence>
<evidence type="ECO:0000256" key="9">
    <source>
        <dbReference type="ARBA" id="ARBA00023065"/>
    </source>
</evidence>
<dbReference type="InterPro" id="IPR036942">
    <property type="entry name" value="Beta-barrel_TonB_sf"/>
</dbReference>
<dbReference type="PANTHER" id="PTHR32552">
    <property type="entry name" value="FERRICHROME IRON RECEPTOR-RELATED"/>
    <property type="match status" value="1"/>
</dbReference>
<comment type="subcellular location">
    <subcellularLocation>
        <location evidence="1">Cell outer membrane</location>
        <topology evidence="1">Multi-pass membrane protein</topology>
    </subcellularLocation>
</comment>
<dbReference type="PROSITE" id="PS52016">
    <property type="entry name" value="TONB_DEPENDENT_REC_3"/>
    <property type="match status" value="1"/>
</dbReference>
<evidence type="ECO:0008006" key="16">
    <source>
        <dbReference type="Google" id="ProtNLM"/>
    </source>
</evidence>
<dbReference type="EMBL" id="LAZR01000097">
    <property type="protein sequence ID" value="KKN92141.1"/>
    <property type="molecule type" value="Genomic_DNA"/>
</dbReference>
<dbReference type="FunFam" id="2.170.130.10:FF:000010">
    <property type="entry name" value="Ferripyoverdine receptor"/>
    <property type="match status" value="1"/>
</dbReference>
<evidence type="ECO:0000256" key="1">
    <source>
        <dbReference type="ARBA" id="ARBA00004571"/>
    </source>
</evidence>
<dbReference type="Pfam" id="PF07715">
    <property type="entry name" value="Plug"/>
    <property type="match status" value="1"/>
</dbReference>
<evidence type="ECO:0000256" key="7">
    <source>
        <dbReference type="ARBA" id="ARBA00022729"/>
    </source>
</evidence>
<feature type="domain" description="TonB-dependent receptor-like beta-barrel" evidence="13">
    <location>
        <begin position="284"/>
        <end position="711"/>
    </location>
</feature>
<dbReference type="Gene3D" id="2.170.130.10">
    <property type="entry name" value="TonB-dependent receptor, plug domain"/>
    <property type="match status" value="1"/>
</dbReference>
<protein>
    <recommendedName>
        <fullName evidence="16">TonB-dependent siderophore receptor</fullName>
    </recommendedName>
</protein>
<feature type="domain" description="TonB-dependent receptor plug" evidence="14">
    <location>
        <begin position="98"/>
        <end position="196"/>
    </location>
</feature>
<dbReference type="GO" id="GO:0009279">
    <property type="term" value="C:cell outer membrane"/>
    <property type="evidence" value="ECO:0007669"/>
    <property type="project" value="UniProtKB-SubCell"/>
</dbReference>
<keyword evidence="9" id="KW-0406">Ion transport</keyword>
<comment type="caution">
    <text evidence="15">The sequence shown here is derived from an EMBL/GenBank/DDBJ whole genome shotgun (WGS) entry which is preliminary data.</text>
</comment>
<dbReference type="NCBIfam" id="TIGR01783">
    <property type="entry name" value="TonB-siderophor"/>
    <property type="match status" value="1"/>
</dbReference>
<keyword evidence="8" id="KW-0408">Iron</keyword>
<comment type="similarity">
    <text evidence="2">Belongs to the TonB-dependent receptor family.</text>
</comment>
<dbReference type="InterPro" id="IPR039426">
    <property type="entry name" value="TonB-dep_rcpt-like"/>
</dbReference>
<dbReference type="GO" id="GO:0015891">
    <property type="term" value="P:siderophore transport"/>
    <property type="evidence" value="ECO:0007669"/>
    <property type="project" value="InterPro"/>
</dbReference>
<evidence type="ECO:0000313" key="15">
    <source>
        <dbReference type="EMBL" id="KKN92141.1"/>
    </source>
</evidence>
<dbReference type="InterPro" id="IPR010105">
    <property type="entry name" value="TonB_sidphr_rcpt"/>
</dbReference>
<proteinExistence type="inferred from homology"/>
<accession>A0A0F9X047</accession>
<organism evidence="15">
    <name type="scientific">marine sediment metagenome</name>
    <dbReference type="NCBI Taxonomy" id="412755"/>
    <lineage>
        <taxon>unclassified sequences</taxon>
        <taxon>metagenomes</taxon>
        <taxon>ecological metagenomes</taxon>
    </lineage>
</organism>
<reference evidence="15" key="1">
    <citation type="journal article" date="2015" name="Nature">
        <title>Complex archaea that bridge the gap between prokaryotes and eukaryotes.</title>
        <authorList>
            <person name="Spang A."/>
            <person name="Saw J.H."/>
            <person name="Jorgensen S.L."/>
            <person name="Zaremba-Niedzwiedzka K."/>
            <person name="Martijn J."/>
            <person name="Lind A.E."/>
            <person name="van Eijk R."/>
            <person name="Schleper C."/>
            <person name="Guy L."/>
            <person name="Ettema T.J."/>
        </authorList>
    </citation>
    <scope>NUCLEOTIDE SEQUENCE</scope>
</reference>
<name>A0A0F9X047_9ZZZZ</name>
<keyword evidence="11" id="KW-0472">Membrane</keyword>
<evidence type="ECO:0000256" key="3">
    <source>
        <dbReference type="ARBA" id="ARBA00022448"/>
    </source>
</evidence>